<evidence type="ECO:0000256" key="6">
    <source>
        <dbReference type="ARBA" id="ARBA00023053"/>
    </source>
</evidence>
<feature type="transmembrane region" description="Helical" evidence="12">
    <location>
        <begin position="110"/>
        <end position="131"/>
    </location>
</feature>
<keyword evidence="9 12" id="KW-0407">Ion channel</keyword>
<dbReference type="RefSeq" id="WP_379729238.1">
    <property type="nucleotide sequence ID" value="NZ_JBHRYJ010000005.1"/>
</dbReference>
<comment type="caution">
    <text evidence="13">The sequence shown here is derived from an EMBL/GenBank/DDBJ whole genome shotgun (WGS) entry which is preliminary data.</text>
</comment>
<evidence type="ECO:0000313" key="13">
    <source>
        <dbReference type="EMBL" id="MFC3677664.1"/>
    </source>
</evidence>
<dbReference type="PANTHER" id="PTHR28259:SF1">
    <property type="entry name" value="FLUORIDE EXPORT PROTEIN 1-RELATED"/>
    <property type="match status" value="1"/>
</dbReference>
<gene>
    <name evidence="12 13" type="primary">crcB</name>
    <name evidence="12" type="synonym">fluC</name>
    <name evidence="13" type="ORF">ACFOOQ_19080</name>
</gene>
<keyword evidence="5 12" id="KW-1133">Transmembrane helix</keyword>
<keyword evidence="12" id="KW-0813">Transport</keyword>
<feature type="transmembrane region" description="Helical" evidence="12">
    <location>
        <begin position="41"/>
        <end position="59"/>
    </location>
</feature>
<evidence type="ECO:0000256" key="2">
    <source>
        <dbReference type="ARBA" id="ARBA00022475"/>
    </source>
</evidence>
<evidence type="ECO:0000256" key="7">
    <source>
        <dbReference type="ARBA" id="ARBA00023065"/>
    </source>
</evidence>
<sequence length="136" mass="14229">MTPYLLVAAGGAFGSIGRYWMAGSLDARLNAALPQLMFPTGTLLVNVLGSFVIGALAGMEEEVTRWGLPNDARLLLMVGFCGGFTTFSSFSLQTLGLLREGLLLRAGGNVALSVLLCLIATWAGIALMHALGRPVS</sequence>
<evidence type="ECO:0000256" key="12">
    <source>
        <dbReference type="HAMAP-Rule" id="MF_00454"/>
    </source>
</evidence>
<evidence type="ECO:0000256" key="8">
    <source>
        <dbReference type="ARBA" id="ARBA00023136"/>
    </source>
</evidence>
<evidence type="ECO:0000256" key="10">
    <source>
        <dbReference type="ARBA" id="ARBA00035120"/>
    </source>
</evidence>
<dbReference type="Proteomes" id="UP001595711">
    <property type="component" value="Unassembled WGS sequence"/>
</dbReference>
<dbReference type="PANTHER" id="PTHR28259">
    <property type="entry name" value="FLUORIDE EXPORT PROTEIN 1-RELATED"/>
    <property type="match status" value="1"/>
</dbReference>
<accession>A0ABV7VJS4</accession>
<keyword evidence="3" id="KW-0997">Cell inner membrane</keyword>
<dbReference type="Pfam" id="PF02537">
    <property type="entry name" value="CRCB"/>
    <property type="match status" value="1"/>
</dbReference>
<protein>
    <recommendedName>
        <fullName evidence="12">Fluoride-specific ion channel FluC</fullName>
    </recommendedName>
</protein>
<organism evidence="13 14">
    <name type="scientific">Ferrovibrio xuzhouensis</name>
    <dbReference type="NCBI Taxonomy" id="1576914"/>
    <lineage>
        <taxon>Bacteria</taxon>
        <taxon>Pseudomonadati</taxon>
        <taxon>Pseudomonadota</taxon>
        <taxon>Alphaproteobacteria</taxon>
        <taxon>Rhodospirillales</taxon>
        <taxon>Rhodospirillaceae</taxon>
        <taxon>Ferrovibrio</taxon>
    </lineage>
</organism>
<evidence type="ECO:0000256" key="5">
    <source>
        <dbReference type="ARBA" id="ARBA00022989"/>
    </source>
</evidence>
<keyword evidence="7 12" id="KW-0406">Ion transport</keyword>
<keyword evidence="6 12" id="KW-0915">Sodium</keyword>
<evidence type="ECO:0000256" key="9">
    <source>
        <dbReference type="ARBA" id="ARBA00023303"/>
    </source>
</evidence>
<keyword evidence="12" id="KW-0479">Metal-binding</keyword>
<evidence type="ECO:0000313" key="14">
    <source>
        <dbReference type="Proteomes" id="UP001595711"/>
    </source>
</evidence>
<proteinExistence type="inferred from homology"/>
<keyword evidence="14" id="KW-1185">Reference proteome</keyword>
<keyword evidence="8 12" id="KW-0472">Membrane</keyword>
<dbReference type="NCBIfam" id="TIGR00494">
    <property type="entry name" value="crcB"/>
    <property type="match status" value="1"/>
</dbReference>
<keyword evidence="2 12" id="KW-1003">Cell membrane</keyword>
<comment type="activity regulation">
    <text evidence="12">Na(+) is not transported, but it plays an essential structural role and its presence is essential for fluoride channel function.</text>
</comment>
<comment type="similarity">
    <text evidence="10 12">Belongs to the fluoride channel Fluc/FEX (TC 1.A.43) family.</text>
</comment>
<dbReference type="InterPro" id="IPR003691">
    <property type="entry name" value="FluC"/>
</dbReference>
<dbReference type="EMBL" id="JBHRYJ010000005">
    <property type="protein sequence ID" value="MFC3677664.1"/>
    <property type="molecule type" value="Genomic_DNA"/>
</dbReference>
<comment type="function">
    <text evidence="12">Fluoride-specific ion channel. Important for reducing fluoride concentration in the cell, thus reducing its toxicity.</text>
</comment>
<feature type="binding site" evidence="12">
    <location>
        <position position="82"/>
    </location>
    <ligand>
        <name>Na(+)</name>
        <dbReference type="ChEBI" id="CHEBI:29101"/>
        <note>structural</note>
    </ligand>
</feature>
<name>A0ABV7VJS4_9PROT</name>
<evidence type="ECO:0000256" key="3">
    <source>
        <dbReference type="ARBA" id="ARBA00022519"/>
    </source>
</evidence>
<comment type="subcellular location">
    <subcellularLocation>
        <location evidence="1 12">Cell membrane</location>
        <topology evidence="1 12">Multi-pass membrane protein</topology>
    </subcellularLocation>
</comment>
<evidence type="ECO:0000256" key="11">
    <source>
        <dbReference type="ARBA" id="ARBA00035585"/>
    </source>
</evidence>
<comment type="catalytic activity">
    <reaction evidence="11">
        <text>fluoride(in) = fluoride(out)</text>
        <dbReference type="Rhea" id="RHEA:76159"/>
        <dbReference type="ChEBI" id="CHEBI:17051"/>
    </reaction>
    <physiologicalReaction direction="left-to-right" evidence="11">
        <dbReference type="Rhea" id="RHEA:76160"/>
    </physiologicalReaction>
</comment>
<feature type="binding site" evidence="12">
    <location>
        <position position="85"/>
    </location>
    <ligand>
        <name>Na(+)</name>
        <dbReference type="ChEBI" id="CHEBI:29101"/>
        <note>structural</note>
    </ligand>
</feature>
<keyword evidence="4 12" id="KW-0812">Transmembrane</keyword>
<dbReference type="HAMAP" id="MF_00454">
    <property type="entry name" value="FluC"/>
    <property type="match status" value="1"/>
</dbReference>
<evidence type="ECO:0000256" key="4">
    <source>
        <dbReference type="ARBA" id="ARBA00022692"/>
    </source>
</evidence>
<feature type="transmembrane region" description="Helical" evidence="12">
    <location>
        <begin position="71"/>
        <end position="90"/>
    </location>
</feature>
<evidence type="ECO:0000256" key="1">
    <source>
        <dbReference type="ARBA" id="ARBA00004651"/>
    </source>
</evidence>
<reference evidence="14" key="1">
    <citation type="journal article" date="2019" name="Int. J. Syst. Evol. Microbiol.">
        <title>The Global Catalogue of Microorganisms (GCM) 10K type strain sequencing project: providing services to taxonomists for standard genome sequencing and annotation.</title>
        <authorList>
            <consortium name="The Broad Institute Genomics Platform"/>
            <consortium name="The Broad Institute Genome Sequencing Center for Infectious Disease"/>
            <person name="Wu L."/>
            <person name="Ma J."/>
        </authorList>
    </citation>
    <scope>NUCLEOTIDE SEQUENCE [LARGE SCALE GENOMIC DNA]</scope>
    <source>
        <strain evidence="14">KCTC 42182</strain>
    </source>
</reference>